<dbReference type="InterPro" id="IPR000073">
    <property type="entry name" value="AB_hydrolase_1"/>
</dbReference>
<keyword evidence="3" id="KW-0732">Signal</keyword>
<evidence type="ECO:0000313" key="6">
    <source>
        <dbReference type="Proteomes" id="UP000572817"/>
    </source>
</evidence>
<evidence type="ECO:0000256" key="1">
    <source>
        <dbReference type="ARBA" id="ARBA00010088"/>
    </source>
</evidence>
<comment type="similarity">
    <text evidence="1">Belongs to the peptidase S33 family.</text>
</comment>
<dbReference type="PANTHER" id="PTHR43248:SF25">
    <property type="entry name" value="AB HYDROLASE-1 DOMAIN-CONTAINING PROTEIN-RELATED"/>
    <property type="match status" value="1"/>
</dbReference>
<dbReference type="PANTHER" id="PTHR43248">
    <property type="entry name" value="2-SUCCINYL-6-HYDROXY-2,4-CYCLOHEXADIENE-1-CARBOXYLATE SYNTHASE"/>
    <property type="match status" value="1"/>
</dbReference>
<evidence type="ECO:0000256" key="2">
    <source>
        <dbReference type="ARBA" id="ARBA00022801"/>
    </source>
</evidence>
<dbReference type="Pfam" id="PF00561">
    <property type="entry name" value="Abhydrolase_1"/>
    <property type="match status" value="1"/>
</dbReference>
<feature type="chain" id="PRO_5034023223" description="AB hydrolase-1 domain-containing protein" evidence="3">
    <location>
        <begin position="22"/>
        <end position="247"/>
    </location>
</feature>
<dbReference type="EMBL" id="WWBZ02000033">
    <property type="protein sequence ID" value="KAF4307011.1"/>
    <property type="molecule type" value="Genomic_DNA"/>
</dbReference>
<name>A0A8H4IT53_9PEZI</name>
<proteinExistence type="inferred from homology"/>
<evidence type="ECO:0000313" key="5">
    <source>
        <dbReference type="EMBL" id="KAF4307011.1"/>
    </source>
</evidence>
<dbReference type="Gene3D" id="3.40.50.1820">
    <property type="entry name" value="alpha/beta hydrolase"/>
    <property type="match status" value="1"/>
</dbReference>
<dbReference type="InterPro" id="IPR029058">
    <property type="entry name" value="AB_hydrolase_fold"/>
</dbReference>
<feature type="signal peptide" evidence="3">
    <location>
        <begin position="1"/>
        <end position="21"/>
    </location>
</feature>
<comment type="caution">
    <text evidence="5">The sequence shown here is derived from an EMBL/GenBank/DDBJ whole genome shotgun (WGS) entry which is preliminary data.</text>
</comment>
<dbReference type="SUPFAM" id="SSF53474">
    <property type="entry name" value="alpha/beta-Hydrolases"/>
    <property type="match status" value="1"/>
</dbReference>
<dbReference type="Proteomes" id="UP000572817">
    <property type="component" value="Unassembled WGS sequence"/>
</dbReference>
<dbReference type="GO" id="GO:0016787">
    <property type="term" value="F:hydrolase activity"/>
    <property type="evidence" value="ECO:0007669"/>
    <property type="project" value="UniProtKB-KW"/>
</dbReference>
<evidence type="ECO:0000256" key="3">
    <source>
        <dbReference type="SAM" id="SignalP"/>
    </source>
</evidence>
<organism evidence="5 6">
    <name type="scientific">Botryosphaeria dothidea</name>
    <dbReference type="NCBI Taxonomy" id="55169"/>
    <lineage>
        <taxon>Eukaryota</taxon>
        <taxon>Fungi</taxon>
        <taxon>Dikarya</taxon>
        <taxon>Ascomycota</taxon>
        <taxon>Pezizomycotina</taxon>
        <taxon>Dothideomycetes</taxon>
        <taxon>Dothideomycetes incertae sedis</taxon>
        <taxon>Botryosphaeriales</taxon>
        <taxon>Botryosphaeriaceae</taxon>
        <taxon>Botryosphaeria</taxon>
    </lineage>
</organism>
<sequence>MFIKPTFLRAVLLQTSAVCASTQPYHSVYARHQDLQWGPCTLSSSLPIECANITVPLDYSSPNSTELLTFELLKAPAVNKPSKGSLLMNFGGPGFPGRVSLAGGAEKLQIITGGYHALITFDPRGTGDVLPYSCYKNQAESQAAGVLSQIVAGNSSDTTPRRLWGLADLLVDSCEAKNNEIGGVIGTAFVTRDMMRIVDALGEDGLLRYVGFSYGTVLGATFASMFPDRMDRVVLDGVLNPHEYYHG</sequence>
<reference evidence="5" key="1">
    <citation type="submission" date="2020-04" db="EMBL/GenBank/DDBJ databases">
        <title>Genome Assembly and Annotation of Botryosphaeria dothidea sdau 11-99, a Latent Pathogen of Apple Fruit Ring Rot in China.</title>
        <authorList>
            <person name="Yu C."/>
            <person name="Diao Y."/>
            <person name="Lu Q."/>
            <person name="Zhao J."/>
            <person name="Cui S."/>
            <person name="Peng C."/>
            <person name="He B."/>
            <person name="Liu H."/>
        </authorList>
    </citation>
    <scope>NUCLEOTIDE SEQUENCE [LARGE SCALE GENOMIC DNA]</scope>
    <source>
        <strain evidence="5">Sdau11-99</strain>
    </source>
</reference>
<keyword evidence="6" id="KW-1185">Reference proteome</keyword>
<accession>A0A8H4IT53</accession>
<protein>
    <recommendedName>
        <fullName evidence="4">AB hydrolase-1 domain-containing protein</fullName>
    </recommendedName>
</protein>
<evidence type="ECO:0000259" key="4">
    <source>
        <dbReference type="Pfam" id="PF00561"/>
    </source>
</evidence>
<dbReference type="AlphaFoldDB" id="A0A8H4IT53"/>
<dbReference type="OrthoDB" id="425534at2759"/>
<gene>
    <name evidence="5" type="ORF">GTA08_BOTSDO06073</name>
</gene>
<dbReference type="InterPro" id="IPR051601">
    <property type="entry name" value="Serine_prot/Carboxylest_S33"/>
</dbReference>
<feature type="domain" description="AB hydrolase-1" evidence="4">
    <location>
        <begin position="154"/>
        <end position="242"/>
    </location>
</feature>
<keyword evidence="2" id="KW-0378">Hydrolase</keyword>